<dbReference type="InParanoid" id="A0A1Y2EMZ8"/>
<dbReference type="GO" id="GO:0004499">
    <property type="term" value="F:N,N-dimethylaniline monooxygenase activity"/>
    <property type="evidence" value="ECO:0007669"/>
    <property type="project" value="InterPro"/>
</dbReference>
<dbReference type="PRINTS" id="PR00411">
    <property type="entry name" value="PNDRDTASEI"/>
</dbReference>
<feature type="domain" description="FAD-binding" evidence="4">
    <location>
        <begin position="209"/>
        <end position="240"/>
    </location>
</feature>
<dbReference type="OrthoDB" id="74360at2759"/>
<dbReference type="PANTHER" id="PTHR43539">
    <property type="entry name" value="FLAVIN-BINDING MONOOXYGENASE-LIKE PROTEIN (AFU_ORTHOLOGUE AFUA_4G09220)"/>
    <property type="match status" value="1"/>
</dbReference>
<evidence type="ECO:0000313" key="5">
    <source>
        <dbReference type="EMBL" id="ORY72902.1"/>
    </source>
</evidence>
<evidence type="ECO:0000313" key="6">
    <source>
        <dbReference type="Proteomes" id="UP000193467"/>
    </source>
</evidence>
<keyword evidence="2" id="KW-0274">FAD</keyword>
<dbReference type="PANTHER" id="PTHR43539:SF68">
    <property type="entry name" value="FLAVIN-BINDING MONOOXYGENASE-LIKE PROTEIN (AFU_ORTHOLOGUE AFUA_4G09220)"/>
    <property type="match status" value="1"/>
</dbReference>
<dbReference type="EMBL" id="MCGR01000049">
    <property type="protein sequence ID" value="ORY72902.1"/>
    <property type="molecule type" value="Genomic_DNA"/>
</dbReference>
<keyword evidence="5" id="KW-0503">Monooxygenase</keyword>
<proteinExistence type="predicted"/>
<dbReference type="Gene3D" id="3.50.50.60">
    <property type="entry name" value="FAD/NAD(P)-binding domain"/>
    <property type="match status" value="1"/>
</dbReference>
<sequence>MAAIDTIKQAIVHNELYAPTSVQAPLGGEETKSAPNASPAEVATAWVNSLQAAISAEDIDDIVKHFRDDGFWRDILCIDSGDWNAYRTPELAGALKKFGVPKIQQLTVIKPLDAAIVPVSESVTWLQAFTTFETEKTRGKGFVRLRESAPGAGDWKAYTFFTATWEVKGAEEFARERRPLGAEHGEHSSALNWLDKRKEKVKFDESDPKVLIVGGGQNGLMLAARLAVLGIDALIVEKNPRLGDSWRNRYHTLCLHDPVWADHFPYVSFPPSWPIYTPKDKIANWFEHYAEIMELNVWLNSTIERNPVFDEATKQWTVSVVRDGQAPRKMKVNHLVMATGFSGEPRLPSFPRDEFKGTVCHSSGHKGAGGWEGKKAVVVGCCNSGHDIAADFYEHGADVTIIQRSSTYVMSSKHGIPGLLNGYYEENGPPLDDADLMLTSLPVDMLEEYHIEATKAIAVKDKEMLDGLEKVGFKLNPYPGGLFIKYFRDGGGYYIDVGASKLIADGKIKIKQGKEVTKLTEDGILFEDGVELKADIIVLATGYTSQRETVRRVISEDVANRIGPCWGKDAQGEIPGVWRHSGVPRFTIQSGNMFQARCYSKHTAMLIQLQELGLVKDPVYPEHKKLVDPRF</sequence>
<organism evidence="5 6">
    <name type="scientific">Leucosporidium creatinivorum</name>
    <dbReference type="NCBI Taxonomy" id="106004"/>
    <lineage>
        <taxon>Eukaryota</taxon>
        <taxon>Fungi</taxon>
        <taxon>Dikarya</taxon>
        <taxon>Basidiomycota</taxon>
        <taxon>Pucciniomycotina</taxon>
        <taxon>Microbotryomycetes</taxon>
        <taxon>Leucosporidiales</taxon>
        <taxon>Leucosporidium</taxon>
    </lineage>
</organism>
<evidence type="ECO:0000259" key="4">
    <source>
        <dbReference type="Pfam" id="PF01494"/>
    </source>
</evidence>
<dbReference type="Proteomes" id="UP000193467">
    <property type="component" value="Unassembled WGS sequence"/>
</dbReference>
<evidence type="ECO:0000256" key="3">
    <source>
        <dbReference type="ARBA" id="ARBA00023002"/>
    </source>
</evidence>
<dbReference type="GO" id="GO:0050661">
    <property type="term" value="F:NADP binding"/>
    <property type="evidence" value="ECO:0007669"/>
    <property type="project" value="InterPro"/>
</dbReference>
<keyword evidence="6" id="KW-1185">Reference proteome</keyword>
<reference evidence="5 6" key="1">
    <citation type="submission" date="2016-07" db="EMBL/GenBank/DDBJ databases">
        <title>Pervasive Adenine N6-methylation of Active Genes in Fungi.</title>
        <authorList>
            <consortium name="DOE Joint Genome Institute"/>
            <person name="Mondo S.J."/>
            <person name="Dannebaum R.O."/>
            <person name="Kuo R.C."/>
            <person name="Labutti K."/>
            <person name="Haridas S."/>
            <person name="Kuo A."/>
            <person name="Salamov A."/>
            <person name="Ahrendt S.R."/>
            <person name="Lipzen A."/>
            <person name="Sullivan W."/>
            <person name="Andreopoulos W.B."/>
            <person name="Clum A."/>
            <person name="Lindquist E."/>
            <person name="Daum C."/>
            <person name="Ramamoorthy G.K."/>
            <person name="Gryganskyi A."/>
            <person name="Culley D."/>
            <person name="Magnuson J.K."/>
            <person name="James T.Y."/>
            <person name="O'Malley M.A."/>
            <person name="Stajich J.E."/>
            <person name="Spatafora J.W."/>
            <person name="Visel A."/>
            <person name="Grigoriev I.V."/>
        </authorList>
    </citation>
    <scope>NUCLEOTIDE SEQUENCE [LARGE SCALE GENOMIC DNA]</scope>
    <source>
        <strain evidence="5 6">62-1032</strain>
    </source>
</reference>
<comment type="caution">
    <text evidence="5">The sequence shown here is derived from an EMBL/GenBank/DDBJ whole genome shotgun (WGS) entry which is preliminary data.</text>
</comment>
<gene>
    <name evidence="5" type="ORF">BCR35DRAFT_354252</name>
</gene>
<dbReference type="InterPro" id="IPR036188">
    <property type="entry name" value="FAD/NAD-bd_sf"/>
</dbReference>
<accession>A0A1Y2EMZ8</accession>
<dbReference type="STRING" id="106004.A0A1Y2EMZ8"/>
<protein>
    <submittedName>
        <fullName evidence="5">Dimethylaniline monooxygenase</fullName>
    </submittedName>
</protein>
<dbReference type="InterPro" id="IPR020946">
    <property type="entry name" value="Flavin_mOase-like"/>
</dbReference>
<dbReference type="Pfam" id="PF01494">
    <property type="entry name" value="FAD_binding_3"/>
    <property type="match status" value="1"/>
</dbReference>
<evidence type="ECO:0000256" key="1">
    <source>
        <dbReference type="ARBA" id="ARBA00022630"/>
    </source>
</evidence>
<evidence type="ECO:0000256" key="2">
    <source>
        <dbReference type="ARBA" id="ARBA00022827"/>
    </source>
</evidence>
<keyword evidence="3" id="KW-0560">Oxidoreductase</keyword>
<dbReference type="SUPFAM" id="SSF51905">
    <property type="entry name" value="FAD/NAD(P)-binding domain"/>
    <property type="match status" value="1"/>
</dbReference>
<dbReference type="AlphaFoldDB" id="A0A1Y2EMZ8"/>
<dbReference type="InterPro" id="IPR002938">
    <property type="entry name" value="FAD-bd"/>
</dbReference>
<keyword evidence="1" id="KW-0285">Flavoprotein</keyword>
<dbReference type="InterPro" id="IPR050982">
    <property type="entry name" value="Auxin_biosynth/cation_transpt"/>
</dbReference>
<dbReference type="Pfam" id="PF00743">
    <property type="entry name" value="FMO-like"/>
    <property type="match status" value="1"/>
</dbReference>
<name>A0A1Y2EMZ8_9BASI</name>
<dbReference type="GO" id="GO:0071949">
    <property type="term" value="F:FAD binding"/>
    <property type="evidence" value="ECO:0007669"/>
    <property type="project" value="InterPro"/>
</dbReference>